<dbReference type="Proteomes" id="UP000037395">
    <property type="component" value="Unassembled WGS sequence"/>
</dbReference>
<evidence type="ECO:0000256" key="4">
    <source>
        <dbReference type="ARBA" id="ARBA00022692"/>
    </source>
</evidence>
<dbReference type="PROSITE" id="PS50156">
    <property type="entry name" value="SSD"/>
    <property type="match status" value="2"/>
</dbReference>
<gene>
    <name evidence="10" type="ORF">GCM10010502_11940</name>
    <name evidence="11" type="ORF">HS99_0007135</name>
</gene>
<evidence type="ECO:0000256" key="6">
    <source>
        <dbReference type="ARBA" id="ARBA00023136"/>
    </source>
</evidence>
<feature type="transmembrane region" description="Helical" evidence="8">
    <location>
        <begin position="285"/>
        <end position="311"/>
    </location>
</feature>
<keyword evidence="12" id="KW-1185">Reference proteome</keyword>
<keyword evidence="6 8" id="KW-0472">Membrane</keyword>
<feature type="transmembrane region" description="Helical" evidence="8">
    <location>
        <begin position="183"/>
        <end position="201"/>
    </location>
</feature>
<feature type="transmembrane region" description="Helical" evidence="8">
    <location>
        <begin position="373"/>
        <end position="393"/>
    </location>
</feature>
<feature type="transmembrane region" description="Helical" evidence="8">
    <location>
        <begin position="601"/>
        <end position="622"/>
    </location>
</feature>
<organism evidence="11 12">
    <name type="scientific">Kitasatospora aureofaciens</name>
    <name type="common">Streptomyces aureofaciens</name>
    <dbReference type="NCBI Taxonomy" id="1894"/>
    <lineage>
        <taxon>Bacteria</taxon>
        <taxon>Bacillati</taxon>
        <taxon>Actinomycetota</taxon>
        <taxon>Actinomycetes</taxon>
        <taxon>Kitasatosporales</taxon>
        <taxon>Streptomycetaceae</taxon>
        <taxon>Kitasatospora</taxon>
    </lineage>
</organism>
<dbReference type="EMBL" id="BMUB01000002">
    <property type="protein sequence ID" value="GGU62721.1"/>
    <property type="molecule type" value="Genomic_DNA"/>
</dbReference>
<dbReference type="InterPro" id="IPR000731">
    <property type="entry name" value="SSD"/>
</dbReference>
<reference evidence="10" key="1">
    <citation type="journal article" date="2014" name="Int. J. Syst. Evol. Microbiol.">
        <title>Complete genome sequence of Corynebacterium casei LMG S-19264T (=DSM 44701T), isolated from a smear-ripened cheese.</title>
        <authorList>
            <consortium name="US DOE Joint Genome Institute (JGI-PGF)"/>
            <person name="Walter F."/>
            <person name="Albersmeier A."/>
            <person name="Kalinowski J."/>
            <person name="Ruckert C."/>
        </authorList>
    </citation>
    <scope>NUCLEOTIDE SEQUENCE</scope>
    <source>
        <strain evidence="10">JCM 4434</strain>
    </source>
</reference>
<evidence type="ECO:0000256" key="2">
    <source>
        <dbReference type="ARBA" id="ARBA00010157"/>
    </source>
</evidence>
<feature type="domain" description="SSD" evidence="9">
    <location>
        <begin position="205"/>
        <end position="339"/>
    </location>
</feature>
<dbReference type="AlphaFoldDB" id="A0A1E7N4R7"/>
<dbReference type="Pfam" id="PF03176">
    <property type="entry name" value="MMPL"/>
    <property type="match status" value="2"/>
</dbReference>
<feature type="domain" description="SSD" evidence="9">
    <location>
        <begin position="572"/>
        <end position="697"/>
    </location>
</feature>
<accession>A0A1E7N4R7</accession>
<evidence type="ECO:0000256" key="3">
    <source>
        <dbReference type="ARBA" id="ARBA00022475"/>
    </source>
</evidence>
<feature type="region of interest" description="Disordered" evidence="7">
    <location>
        <begin position="710"/>
        <end position="736"/>
    </location>
</feature>
<dbReference type="RefSeq" id="WP_030551137.1">
    <property type="nucleotide sequence ID" value="NZ_BMUB01000002.1"/>
</dbReference>
<keyword evidence="5 8" id="KW-1133">Transmembrane helix</keyword>
<comment type="caution">
    <text evidence="11">The sequence shown here is derived from an EMBL/GenBank/DDBJ whole genome shotgun (WGS) entry which is preliminary data.</text>
</comment>
<dbReference type="Proteomes" id="UP000610124">
    <property type="component" value="Unassembled WGS sequence"/>
</dbReference>
<dbReference type="InterPro" id="IPR050545">
    <property type="entry name" value="Mycobact_MmpL"/>
</dbReference>
<evidence type="ECO:0000256" key="1">
    <source>
        <dbReference type="ARBA" id="ARBA00004651"/>
    </source>
</evidence>
<keyword evidence="4 8" id="KW-0812">Transmembrane</keyword>
<evidence type="ECO:0000256" key="7">
    <source>
        <dbReference type="SAM" id="MobiDB-lite"/>
    </source>
</evidence>
<evidence type="ECO:0000256" key="8">
    <source>
        <dbReference type="SAM" id="Phobius"/>
    </source>
</evidence>
<reference evidence="12" key="4">
    <citation type="submission" date="2016-08" db="EMBL/GenBank/DDBJ databases">
        <title>Sequencing, assembly and comparative genomics of S. aureofaciens ATCC 10762.</title>
        <authorList>
            <person name="Gradnigo J.S."/>
            <person name="Johnson N."/>
            <person name="Somerville G.A."/>
        </authorList>
    </citation>
    <scope>NUCLEOTIDE SEQUENCE [LARGE SCALE GENOMIC DNA]</scope>
    <source>
        <strain evidence="12">ATCC 10762 / DSM 40127 / CCM 3239 / JCM 4008 / LMG 5968 / NBRC 12843 / NCIMB 8234 / A-377</strain>
    </source>
</reference>
<keyword evidence="3" id="KW-1003">Cell membrane</keyword>
<evidence type="ECO:0000313" key="12">
    <source>
        <dbReference type="Proteomes" id="UP000037395"/>
    </source>
</evidence>
<comment type="similarity">
    <text evidence="2">Belongs to the resistance-nodulation-cell division (RND) (TC 2.A.6) family. MmpL subfamily.</text>
</comment>
<feature type="transmembrane region" description="Helical" evidence="8">
    <location>
        <begin position="676"/>
        <end position="699"/>
    </location>
</feature>
<name>A0A1E7N4R7_KITAU</name>
<evidence type="ECO:0000313" key="11">
    <source>
        <dbReference type="EMBL" id="OEV35675.1"/>
    </source>
</evidence>
<reference evidence="11 12" key="2">
    <citation type="submission" date="2014-07" db="EMBL/GenBank/DDBJ databases">
        <authorList>
            <person name="Zhang J.E."/>
            <person name="Yang H."/>
            <person name="Guo J."/>
            <person name="Deng Z."/>
            <person name="Luo H."/>
            <person name="Luo M."/>
            <person name="Zhao B."/>
        </authorList>
    </citation>
    <scope>NUCLEOTIDE SEQUENCE [LARGE SCALE GENOMIC DNA]</scope>
    <source>
        <strain evidence="11">ATCC 10762</strain>
        <strain evidence="12">ATCC 10762 / DSM 40127 / CCM 3239 / JCM 4008 / LMG 5968 / NBRC 12843 / NCIMB 8234 / A-377</strain>
    </source>
</reference>
<reference evidence="11" key="3">
    <citation type="submission" date="2016-08" db="EMBL/GenBank/DDBJ databases">
        <title>Sequencing, Assembly and Comparative Genomics of S. aureofaciens ATCC 10762.</title>
        <authorList>
            <person name="Gradnigo J.S."/>
            <person name="Johnson N."/>
            <person name="Somerville G.A."/>
        </authorList>
    </citation>
    <scope>NUCLEOTIDE SEQUENCE [LARGE SCALE GENOMIC DNA]</scope>
    <source>
        <strain evidence="11">ATCC 10762</strain>
    </source>
</reference>
<feature type="transmembrane region" description="Helical" evidence="8">
    <location>
        <begin position="240"/>
        <end position="264"/>
    </location>
</feature>
<dbReference type="SUPFAM" id="SSF82866">
    <property type="entry name" value="Multidrug efflux transporter AcrB transmembrane domain"/>
    <property type="match status" value="2"/>
</dbReference>
<dbReference type="PANTHER" id="PTHR33406:SF6">
    <property type="entry name" value="MEMBRANE PROTEIN YDGH-RELATED"/>
    <property type="match status" value="1"/>
</dbReference>
<dbReference type="Gene3D" id="1.20.1640.10">
    <property type="entry name" value="Multidrug efflux transporter AcrB transmembrane domain"/>
    <property type="match status" value="2"/>
</dbReference>
<accession>A0A8H9LLV9</accession>
<evidence type="ECO:0000256" key="5">
    <source>
        <dbReference type="ARBA" id="ARBA00022989"/>
    </source>
</evidence>
<dbReference type="InterPro" id="IPR004869">
    <property type="entry name" value="MMPL_dom"/>
</dbReference>
<dbReference type="GeneID" id="97484359"/>
<evidence type="ECO:0000259" key="9">
    <source>
        <dbReference type="PROSITE" id="PS50156"/>
    </source>
</evidence>
<dbReference type="GO" id="GO:0005886">
    <property type="term" value="C:plasma membrane"/>
    <property type="evidence" value="ECO:0007669"/>
    <property type="project" value="UniProtKB-SubCell"/>
</dbReference>
<dbReference type="EMBL" id="JPRF03000032">
    <property type="protein sequence ID" value="OEV35675.1"/>
    <property type="molecule type" value="Genomic_DNA"/>
</dbReference>
<feature type="transmembrane region" description="Helical" evidence="8">
    <location>
        <begin position="317"/>
        <end position="346"/>
    </location>
</feature>
<proteinExistence type="inferred from homology"/>
<evidence type="ECO:0000313" key="10">
    <source>
        <dbReference type="EMBL" id="GGU62721.1"/>
    </source>
</evidence>
<feature type="transmembrane region" description="Helical" evidence="8">
    <location>
        <begin position="643"/>
        <end position="664"/>
    </location>
</feature>
<protein>
    <submittedName>
        <fullName evidence="10">Putative membrane protein</fullName>
    </submittedName>
</protein>
<dbReference type="PANTHER" id="PTHR33406">
    <property type="entry name" value="MEMBRANE PROTEIN MJ1562-RELATED"/>
    <property type="match status" value="1"/>
</dbReference>
<feature type="transmembrane region" description="Helical" evidence="8">
    <location>
        <begin position="12"/>
        <end position="31"/>
    </location>
</feature>
<reference evidence="10" key="5">
    <citation type="submission" date="2020-09" db="EMBL/GenBank/DDBJ databases">
        <authorList>
            <person name="Sun Q."/>
            <person name="Ohkuma M."/>
        </authorList>
    </citation>
    <scope>NUCLEOTIDE SEQUENCE</scope>
    <source>
        <strain evidence="10">JCM 4434</strain>
    </source>
</reference>
<comment type="subcellular location">
    <subcellularLocation>
        <location evidence="1">Cell membrane</location>
        <topology evidence="1">Multi-pass membrane protein</topology>
    </subcellularLocation>
</comment>
<dbReference type="KEGG" id="kau:B6264_19905"/>
<feature type="transmembrane region" description="Helical" evidence="8">
    <location>
        <begin position="565"/>
        <end position="586"/>
    </location>
</feature>
<dbReference type="OrthoDB" id="2365435at2"/>
<feature type="transmembrane region" description="Helical" evidence="8">
    <location>
        <begin position="208"/>
        <end position="228"/>
    </location>
</feature>
<sequence length="736" mass="77525">MFHRLGHFVVRRAWWVIAAWVVAMIAIFISAPKVSSQADEASFLPRHYESIQAAEVQARAFPSAFTPDALALFERNDGAAFTDGDKAAIGKLVQDLTDKKIDGVVKIIPPTKDMGYSQDQKYGMALVSIDKAKQQDQNLISDVAKALRDDGKALATGTDLKFQLGGSAAQALDQKDASGSAEGIITMATLLLVIVIVGIIFRSILAGLLPIVVSLIIGLPTSMGLINYATKAFDLKSTPILMAILIVVVLGVGTDYFLFLAFRYRERLRAGDDRKEAVANAVGRVGEAIASAAGAVTIAFAALILSSLGMFQALGPALAIAVVVTALASVTLAPALLAVIPARAVFWPGKKWMREPSDARFTAIGRVVEKRPALTAIASGGVLVALTFGALSYNGLFDMAGSSMPKTAESMVVQDTMSTAFSKGAADPSQVYLSSTDGKKLDPASFKAYGDKLQGVPGVAQVILPSTASDGQSKTVSADGTTAQFTVMLKDEPSSNAAIDTVTELRTVAHAQAPAGTEAKVAGLTSVFKDINLAMTHDYKLVFPIAGLLILLILALQLRSVVAPWYLMASVGLGFGATLGATTLLFQKIGHETGLMFMMPILIYLFVVAIGTDYNILIIARLREEAREGRSPREAAREALRHGGPTVAAAGFILAASFGTFMLAGNTFMLEFGFAMAFGIVLAAFVMAMFFTPALTALIGNKAWWPGHGADARPGHGGGPAPRVGTTVPAEPVGRR</sequence>
<feature type="transmembrane region" description="Helical" evidence="8">
    <location>
        <begin position="541"/>
        <end position="558"/>
    </location>
</feature>